<proteinExistence type="predicted"/>
<accession>A0A0A9A2Q8</accession>
<dbReference type="AlphaFoldDB" id="A0A0A9A2Q8"/>
<sequence length="27" mass="3228">MICTQIMWICSTRPRYRNPNFASSFFG</sequence>
<dbReference type="EMBL" id="GBRH01251966">
    <property type="protein sequence ID" value="JAD45929.1"/>
    <property type="molecule type" value="Transcribed_RNA"/>
</dbReference>
<reference evidence="1" key="1">
    <citation type="submission" date="2014-09" db="EMBL/GenBank/DDBJ databases">
        <authorList>
            <person name="Magalhaes I.L.F."/>
            <person name="Oliveira U."/>
            <person name="Santos F.R."/>
            <person name="Vidigal T.H.D.A."/>
            <person name="Brescovit A.D."/>
            <person name="Santos A.J."/>
        </authorList>
    </citation>
    <scope>NUCLEOTIDE SEQUENCE</scope>
    <source>
        <tissue evidence="1">Shoot tissue taken approximately 20 cm above the soil surface</tissue>
    </source>
</reference>
<name>A0A0A9A2Q8_ARUDO</name>
<protein>
    <submittedName>
        <fullName evidence="1">Uncharacterized protein</fullName>
    </submittedName>
</protein>
<organism evidence="1">
    <name type="scientific">Arundo donax</name>
    <name type="common">Giant reed</name>
    <name type="synonym">Donax arundinaceus</name>
    <dbReference type="NCBI Taxonomy" id="35708"/>
    <lineage>
        <taxon>Eukaryota</taxon>
        <taxon>Viridiplantae</taxon>
        <taxon>Streptophyta</taxon>
        <taxon>Embryophyta</taxon>
        <taxon>Tracheophyta</taxon>
        <taxon>Spermatophyta</taxon>
        <taxon>Magnoliopsida</taxon>
        <taxon>Liliopsida</taxon>
        <taxon>Poales</taxon>
        <taxon>Poaceae</taxon>
        <taxon>PACMAD clade</taxon>
        <taxon>Arundinoideae</taxon>
        <taxon>Arundineae</taxon>
        <taxon>Arundo</taxon>
    </lineage>
</organism>
<evidence type="ECO:0000313" key="1">
    <source>
        <dbReference type="EMBL" id="JAD45929.1"/>
    </source>
</evidence>
<reference evidence="1" key="2">
    <citation type="journal article" date="2015" name="Data Brief">
        <title>Shoot transcriptome of the giant reed, Arundo donax.</title>
        <authorList>
            <person name="Barrero R.A."/>
            <person name="Guerrero F.D."/>
            <person name="Moolhuijzen P."/>
            <person name="Goolsby J.A."/>
            <person name="Tidwell J."/>
            <person name="Bellgard S.E."/>
            <person name="Bellgard M.I."/>
        </authorList>
    </citation>
    <scope>NUCLEOTIDE SEQUENCE</scope>
    <source>
        <tissue evidence="1">Shoot tissue taken approximately 20 cm above the soil surface</tissue>
    </source>
</reference>